<comment type="caution">
    <text evidence="1">The sequence shown here is derived from an EMBL/GenBank/DDBJ whole genome shotgun (WGS) entry which is preliminary data.</text>
</comment>
<gene>
    <name evidence="1" type="ORF">UT18_C0010G0022</name>
</gene>
<proteinExistence type="predicted"/>
<accession>A0A0G0M2A2</accession>
<dbReference type="AlphaFoldDB" id="A0A0G0M2A2"/>
<protein>
    <submittedName>
        <fullName evidence="1">Uncharacterized protein</fullName>
    </submittedName>
</protein>
<reference evidence="1 2" key="1">
    <citation type="journal article" date="2015" name="Nature">
        <title>rRNA introns, odd ribosomes, and small enigmatic genomes across a large radiation of phyla.</title>
        <authorList>
            <person name="Brown C.T."/>
            <person name="Hug L.A."/>
            <person name="Thomas B.C."/>
            <person name="Sharon I."/>
            <person name="Castelle C.J."/>
            <person name="Singh A."/>
            <person name="Wilkins M.J."/>
            <person name="Williams K.H."/>
            <person name="Banfield J.F."/>
        </authorList>
    </citation>
    <scope>NUCLEOTIDE SEQUENCE [LARGE SCALE GENOMIC DNA]</scope>
</reference>
<evidence type="ECO:0000313" key="1">
    <source>
        <dbReference type="EMBL" id="KKQ94450.1"/>
    </source>
</evidence>
<dbReference type="EMBL" id="LBVV01000010">
    <property type="protein sequence ID" value="KKQ94450.1"/>
    <property type="molecule type" value="Genomic_DNA"/>
</dbReference>
<sequence>MADTMATISNDERTKKKALYSRRQASKIKPGIKAHLMFNETDMTGPDTKFGQAVTEMFELTGQKDNYCHYYMTREAFNKKRFMTEVMPMVESVCIPSRMMTWKEFEGRFSEFVGGTCEACDLGSTWSVTILSLKRVKYGNEWVLWLSVPKDQIPKTAKFDPFTYKGKRYDSENGFCIAYESCRDGSEDLGLTPFDEHEGTVVLSKINVRIVLHPPHH</sequence>
<name>A0A0G0M2A2_UNCC2</name>
<evidence type="ECO:0000313" key="2">
    <source>
        <dbReference type="Proteomes" id="UP000034207"/>
    </source>
</evidence>
<organism evidence="1 2">
    <name type="scientific">candidate division CPR2 bacterium GW2011_GWC2_39_10</name>
    <dbReference type="NCBI Taxonomy" id="1618345"/>
    <lineage>
        <taxon>Bacteria</taxon>
        <taxon>Bacteria division CPR2</taxon>
    </lineage>
</organism>
<dbReference type="Proteomes" id="UP000034207">
    <property type="component" value="Unassembled WGS sequence"/>
</dbReference>